<reference evidence="2" key="1">
    <citation type="submission" date="2020-05" db="EMBL/GenBank/DDBJ databases">
        <authorList>
            <person name="Chiriac C."/>
            <person name="Salcher M."/>
            <person name="Ghai R."/>
            <person name="Kavagutti S V."/>
        </authorList>
    </citation>
    <scope>NUCLEOTIDE SEQUENCE</scope>
</reference>
<gene>
    <name evidence="2" type="ORF">UFOPK2855_00253</name>
</gene>
<name>A0A6J6U0Q3_9ZZZZ</name>
<evidence type="ECO:0000313" key="2">
    <source>
        <dbReference type="EMBL" id="CAB4752976.1"/>
    </source>
</evidence>
<protein>
    <submittedName>
        <fullName evidence="2">Unannotated protein</fullName>
    </submittedName>
</protein>
<dbReference type="AlphaFoldDB" id="A0A6J6U0Q3"/>
<sequence length="232" mass="23166">MKKLNTSNAFAMLALGFTLVVVAAGFGTNSVSADSQLMSTPTTKATKTGSSDSGAGNGTSKSAPTTTAKTGSSDGGSGNGSSTSSSVKSAPTTIAKSAPTTIAKTGSADGGTGKSVTVSDSELTTSGSTCFAINSSKYCTTLTKVQMNALTSAQWETVDGYLSSSQVASIPTKTIKNLSTTALIGLSSDGTKALTTAQLKVMSKDQLNALVSSGELTETQLVTVNKKLTQLG</sequence>
<feature type="compositionally biased region" description="Low complexity" evidence="1">
    <location>
        <begin position="58"/>
        <end position="72"/>
    </location>
</feature>
<dbReference type="EMBL" id="CAEZZK010000028">
    <property type="protein sequence ID" value="CAB4752976.1"/>
    <property type="molecule type" value="Genomic_DNA"/>
</dbReference>
<feature type="compositionally biased region" description="Low complexity" evidence="1">
    <location>
        <begin position="80"/>
        <end position="89"/>
    </location>
</feature>
<accession>A0A6J6U0Q3</accession>
<feature type="region of interest" description="Disordered" evidence="1">
    <location>
        <begin position="31"/>
        <end position="93"/>
    </location>
</feature>
<feature type="compositionally biased region" description="Polar residues" evidence="1">
    <location>
        <begin position="31"/>
        <end position="54"/>
    </location>
</feature>
<evidence type="ECO:0000256" key="1">
    <source>
        <dbReference type="SAM" id="MobiDB-lite"/>
    </source>
</evidence>
<proteinExistence type="predicted"/>
<organism evidence="2">
    <name type="scientific">freshwater metagenome</name>
    <dbReference type="NCBI Taxonomy" id="449393"/>
    <lineage>
        <taxon>unclassified sequences</taxon>
        <taxon>metagenomes</taxon>
        <taxon>ecological metagenomes</taxon>
    </lineage>
</organism>